<evidence type="ECO:0000313" key="1">
    <source>
        <dbReference type="EMBL" id="CAI6372922.1"/>
    </source>
</evidence>
<name>A0AAV0XYU4_9HEMI</name>
<sequence>MKIKSTKCSDEDINIDKTVTKFTENIIEAAEQTIGYINHRSKNPQVPWWINEIKKYIALKNKALKTFIKTRSSDDHINLKELRAKTRFLVKSNKTITWRNFTANIGAQVDPHIMWNKIRSNISVNTDSSSIAHHLGLNFEKNSSNEMYSRDFLRENVNKPPPQPSSISPQNTHQSYLNRPITMEEILKTLKRCTSKSTG</sequence>
<reference evidence="1 2" key="1">
    <citation type="submission" date="2023-01" db="EMBL/GenBank/DDBJ databases">
        <authorList>
            <person name="Whitehead M."/>
        </authorList>
    </citation>
    <scope>NUCLEOTIDE SEQUENCE [LARGE SCALE GENOMIC DNA]</scope>
</reference>
<keyword evidence="2" id="KW-1185">Reference proteome</keyword>
<protein>
    <submittedName>
        <fullName evidence="1">Uncharacterized protein</fullName>
    </submittedName>
</protein>
<gene>
    <name evidence="1" type="ORF">MEUPH1_LOCUS26733</name>
</gene>
<accession>A0AAV0XYU4</accession>
<comment type="caution">
    <text evidence="1">The sequence shown here is derived from an EMBL/GenBank/DDBJ whole genome shotgun (WGS) entry which is preliminary data.</text>
</comment>
<dbReference type="EMBL" id="CARXXK010001085">
    <property type="protein sequence ID" value="CAI6372922.1"/>
    <property type="molecule type" value="Genomic_DNA"/>
</dbReference>
<evidence type="ECO:0000313" key="2">
    <source>
        <dbReference type="Proteomes" id="UP001160148"/>
    </source>
</evidence>
<dbReference type="Proteomes" id="UP001160148">
    <property type="component" value="Unassembled WGS sequence"/>
</dbReference>
<organism evidence="1 2">
    <name type="scientific">Macrosiphum euphorbiae</name>
    <name type="common">potato aphid</name>
    <dbReference type="NCBI Taxonomy" id="13131"/>
    <lineage>
        <taxon>Eukaryota</taxon>
        <taxon>Metazoa</taxon>
        <taxon>Ecdysozoa</taxon>
        <taxon>Arthropoda</taxon>
        <taxon>Hexapoda</taxon>
        <taxon>Insecta</taxon>
        <taxon>Pterygota</taxon>
        <taxon>Neoptera</taxon>
        <taxon>Paraneoptera</taxon>
        <taxon>Hemiptera</taxon>
        <taxon>Sternorrhyncha</taxon>
        <taxon>Aphidomorpha</taxon>
        <taxon>Aphidoidea</taxon>
        <taxon>Aphididae</taxon>
        <taxon>Macrosiphini</taxon>
        <taxon>Macrosiphum</taxon>
    </lineage>
</organism>
<dbReference type="AlphaFoldDB" id="A0AAV0XYU4"/>
<proteinExistence type="predicted"/>